<keyword evidence="12" id="KW-1185">Reference proteome</keyword>
<dbReference type="InterPro" id="IPR004089">
    <property type="entry name" value="MCPsignal_dom"/>
</dbReference>
<comment type="similarity">
    <text evidence="5">Belongs to the methyl-accepting chemotaxis (MCP) protein family.</text>
</comment>
<keyword evidence="8" id="KW-0812">Transmembrane</keyword>
<dbReference type="RefSeq" id="WP_379288231.1">
    <property type="nucleotide sequence ID" value="NZ_JBHTIU010000035.1"/>
</dbReference>
<dbReference type="Pfam" id="PF00672">
    <property type="entry name" value="HAMP"/>
    <property type="match status" value="1"/>
</dbReference>
<evidence type="ECO:0000259" key="10">
    <source>
        <dbReference type="PROSITE" id="PS50885"/>
    </source>
</evidence>
<dbReference type="Pfam" id="PF12729">
    <property type="entry name" value="4HB_MCP_1"/>
    <property type="match status" value="1"/>
</dbReference>
<feature type="coiled-coil region" evidence="7">
    <location>
        <begin position="546"/>
        <end position="573"/>
    </location>
</feature>
<dbReference type="PROSITE" id="PS50111">
    <property type="entry name" value="CHEMOTAXIS_TRANSDUC_2"/>
    <property type="match status" value="1"/>
</dbReference>
<keyword evidence="3 8" id="KW-0472">Membrane</keyword>
<evidence type="ECO:0000256" key="3">
    <source>
        <dbReference type="ARBA" id="ARBA00023136"/>
    </source>
</evidence>
<dbReference type="EMBL" id="JBHTIU010000035">
    <property type="protein sequence ID" value="MFD0869769.1"/>
    <property type="molecule type" value="Genomic_DNA"/>
</dbReference>
<dbReference type="SUPFAM" id="SSF58104">
    <property type="entry name" value="Methyl-accepting chemotaxis protein (MCP) signaling domain"/>
    <property type="match status" value="1"/>
</dbReference>
<evidence type="ECO:0000256" key="6">
    <source>
        <dbReference type="PROSITE-ProRule" id="PRU00284"/>
    </source>
</evidence>
<dbReference type="Proteomes" id="UP001597120">
    <property type="component" value="Unassembled WGS sequence"/>
</dbReference>
<keyword evidence="7" id="KW-0175">Coiled coil</keyword>
<dbReference type="CDD" id="cd11386">
    <property type="entry name" value="MCP_signal"/>
    <property type="match status" value="1"/>
</dbReference>
<dbReference type="InterPro" id="IPR004090">
    <property type="entry name" value="Chemotax_Me-accpt_rcpt"/>
</dbReference>
<accession>A0ABW3DB60</accession>
<evidence type="ECO:0000313" key="12">
    <source>
        <dbReference type="Proteomes" id="UP001597120"/>
    </source>
</evidence>
<organism evidence="11 12">
    <name type="scientific">Paenibacillus residui</name>
    <dbReference type="NCBI Taxonomy" id="629724"/>
    <lineage>
        <taxon>Bacteria</taxon>
        <taxon>Bacillati</taxon>
        <taxon>Bacillota</taxon>
        <taxon>Bacilli</taxon>
        <taxon>Bacillales</taxon>
        <taxon>Paenibacillaceae</taxon>
        <taxon>Paenibacillus</taxon>
    </lineage>
</organism>
<feature type="domain" description="Methyl-accepting transducer" evidence="9">
    <location>
        <begin position="286"/>
        <end position="522"/>
    </location>
</feature>
<evidence type="ECO:0000256" key="4">
    <source>
        <dbReference type="ARBA" id="ARBA00023224"/>
    </source>
</evidence>
<dbReference type="PRINTS" id="PR00260">
    <property type="entry name" value="CHEMTRNSDUCR"/>
</dbReference>
<keyword evidence="4 6" id="KW-0807">Transducer</keyword>
<reference evidence="12" key="1">
    <citation type="journal article" date="2019" name="Int. J. Syst. Evol. Microbiol.">
        <title>The Global Catalogue of Microorganisms (GCM) 10K type strain sequencing project: providing services to taxonomists for standard genome sequencing and annotation.</title>
        <authorList>
            <consortium name="The Broad Institute Genomics Platform"/>
            <consortium name="The Broad Institute Genome Sequencing Center for Infectious Disease"/>
            <person name="Wu L."/>
            <person name="Ma J."/>
        </authorList>
    </citation>
    <scope>NUCLEOTIDE SEQUENCE [LARGE SCALE GENOMIC DNA]</scope>
    <source>
        <strain evidence="12">CCUG 57263</strain>
    </source>
</reference>
<dbReference type="InterPro" id="IPR024478">
    <property type="entry name" value="HlyB_4HB_MCP"/>
</dbReference>
<dbReference type="Gene3D" id="6.10.340.10">
    <property type="match status" value="1"/>
</dbReference>
<comment type="subcellular location">
    <subcellularLocation>
        <location evidence="1">Cell membrane</location>
    </subcellularLocation>
</comment>
<dbReference type="SMART" id="SM00304">
    <property type="entry name" value="HAMP"/>
    <property type="match status" value="1"/>
</dbReference>
<dbReference type="CDD" id="cd06225">
    <property type="entry name" value="HAMP"/>
    <property type="match status" value="1"/>
</dbReference>
<keyword evidence="2" id="KW-1003">Cell membrane</keyword>
<dbReference type="InterPro" id="IPR003660">
    <property type="entry name" value="HAMP_dom"/>
</dbReference>
<evidence type="ECO:0000256" key="5">
    <source>
        <dbReference type="ARBA" id="ARBA00029447"/>
    </source>
</evidence>
<evidence type="ECO:0000256" key="1">
    <source>
        <dbReference type="ARBA" id="ARBA00004236"/>
    </source>
</evidence>
<dbReference type="PROSITE" id="PS50885">
    <property type="entry name" value="HAMP"/>
    <property type="match status" value="1"/>
</dbReference>
<evidence type="ECO:0000256" key="2">
    <source>
        <dbReference type="ARBA" id="ARBA00022475"/>
    </source>
</evidence>
<keyword evidence="8" id="KW-1133">Transmembrane helix</keyword>
<evidence type="ECO:0000256" key="7">
    <source>
        <dbReference type="SAM" id="Coils"/>
    </source>
</evidence>
<dbReference type="Pfam" id="PF00015">
    <property type="entry name" value="MCPsignal"/>
    <property type="match status" value="1"/>
</dbReference>
<evidence type="ECO:0000259" key="9">
    <source>
        <dbReference type="PROSITE" id="PS50111"/>
    </source>
</evidence>
<name>A0ABW3DB60_9BACL</name>
<evidence type="ECO:0000313" key="11">
    <source>
        <dbReference type="EMBL" id="MFD0869769.1"/>
    </source>
</evidence>
<dbReference type="PANTHER" id="PTHR32089">
    <property type="entry name" value="METHYL-ACCEPTING CHEMOTAXIS PROTEIN MCPB"/>
    <property type="match status" value="1"/>
</dbReference>
<dbReference type="SMART" id="SM00283">
    <property type="entry name" value="MA"/>
    <property type="match status" value="1"/>
</dbReference>
<comment type="caution">
    <text evidence="11">The sequence shown here is derived from an EMBL/GenBank/DDBJ whole genome shotgun (WGS) entry which is preliminary data.</text>
</comment>
<dbReference type="PANTHER" id="PTHR32089:SF112">
    <property type="entry name" value="LYSOZYME-LIKE PROTEIN-RELATED"/>
    <property type="match status" value="1"/>
</dbReference>
<protein>
    <submittedName>
        <fullName evidence="11">Methyl-accepting chemotaxis protein</fullName>
    </submittedName>
</protein>
<proteinExistence type="inferred from homology"/>
<gene>
    <name evidence="11" type="ORF">ACFQ03_11450</name>
</gene>
<feature type="domain" description="HAMP" evidence="10">
    <location>
        <begin position="214"/>
        <end position="267"/>
    </location>
</feature>
<evidence type="ECO:0000256" key="8">
    <source>
        <dbReference type="SAM" id="Phobius"/>
    </source>
</evidence>
<feature type="transmembrane region" description="Helical" evidence="8">
    <location>
        <begin position="193"/>
        <end position="213"/>
    </location>
</feature>
<sequence length="573" mass="62431">MKQKLKSALRITVGKKIMGGFLLLLALTTVSSLMNLSGMRSINNKMETVLTDWMPGMATIHKTEAALNDFRAKTLLLLLSSGEEEERLMEERKQQIDTIQELLLTYEKTITLEEERDLFDDFNIGWSKFLAWNEQMIDLSRADKERAIQSLQNGTAILLEAQEKLLPLTELNWKMANETSEETRKQYGFSTRLGWIAIAAGLLIGLIVAGSLAKMISSPLARVTRTMNDITSGNLAVEPIVIRNRDEAGEMAAAVNRMVEQLRSVIRQASDSSAQVAAASQELAASSEQTAESAHSVSQSVQQMAEGAENTMVRSEEMARAMEEMAVGIQKVAESAGIIADNSQNAEHQAEQGSQLAQQAVNQMATIGMSVRQLAEAIDRLHQRSEQIGQIVYEISSIAGRTNILSLNAGIEAARAGEEGRGFGVVAKEIRNLAAQSEQSAQRVSQLVEEIQGDTMKAVQSMEQGSRDVEQGTLVVNEAGQAFEAILEAIRQMVRQIDETSAVTEQMSAGSQEVLASVEQSASIAREALSNAQTVAATTEEQLAAVQEISASANDLTRVAENLQEAIARFRLS</sequence>
<dbReference type="Gene3D" id="1.10.287.950">
    <property type="entry name" value="Methyl-accepting chemotaxis protein"/>
    <property type="match status" value="1"/>
</dbReference>